<evidence type="ECO:0000256" key="1">
    <source>
        <dbReference type="SAM" id="MobiDB-lite"/>
    </source>
</evidence>
<feature type="region of interest" description="Disordered" evidence="1">
    <location>
        <begin position="1"/>
        <end position="22"/>
    </location>
</feature>
<sequence>MDTNGIPGQGRGLLGLGERREAARDRTEVRVGGWAAVGPTRLRRLRPYRIPHFAPVG</sequence>
<dbReference type="EMBL" id="CP054038">
    <property type="protein sequence ID" value="QKJ18239.1"/>
    <property type="molecule type" value="Genomic_DNA"/>
</dbReference>
<dbReference type="AlphaFoldDB" id="A0A7D4Q6I4"/>
<evidence type="ECO:0000313" key="2">
    <source>
        <dbReference type="EMBL" id="QKJ18239.1"/>
    </source>
</evidence>
<name>A0A7D4Q6I4_9MICO</name>
<organism evidence="2 3">
    <name type="scientific">Microbacterium hominis</name>
    <dbReference type="NCBI Taxonomy" id="162426"/>
    <lineage>
        <taxon>Bacteria</taxon>
        <taxon>Bacillati</taxon>
        <taxon>Actinomycetota</taxon>
        <taxon>Actinomycetes</taxon>
        <taxon>Micrococcales</taxon>
        <taxon>Microbacteriaceae</taxon>
        <taxon>Microbacterium</taxon>
    </lineage>
</organism>
<dbReference type="Proteomes" id="UP000502498">
    <property type="component" value="Chromosome"/>
</dbReference>
<proteinExistence type="predicted"/>
<protein>
    <submittedName>
        <fullName evidence="2">Uncharacterized protein</fullName>
    </submittedName>
</protein>
<evidence type="ECO:0000313" key="3">
    <source>
        <dbReference type="Proteomes" id="UP000502498"/>
    </source>
</evidence>
<accession>A0A7D4Q6I4</accession>
<gene>
    <name evidence="2" type="ORF">HQM25_01695</name>
</gene>
<reference evidence="2 3" key="1">
    <citation type="submission" date="2020-05" db="EMBL/GenBank/DDBJ databases">
        <title>Strain PA2F3 complete genome.</title>
        <authorList>
            <person name="Kim Y.-S."/>
            <person name="Kim S.-J."/>
            <person name="Jung H.-k."/>
            <person name="Kim S.-E."/>
            <person name="Kim K.-H."/>
        </authorList>
    </citation>
    <scope>NUCLEOTIDE SEQUENCE [LARGE SCALE GENOMIC DNA]</scope>
    <source>
        <strain evidence="2 3">PA2F3</strain>
    </source>
</reference>
<dbReference type="RefSeq" id="WP_172988619.1">
    <property type="nucleotide sequence ID" value="NZ_CP054038.1"/>
</dbReference>